<evidence type="ECO:0000256" key="2">
    <source>
        <dbReference type="ARBA" id="ARBA00005992"/>
    </source>
</evidence>
<feature type="active site" description="Nucleophile" evidence="7">
    <location>
        <position position="389"/>
    </location>
</feature>
<dbReference type="Pfam" id="PF03734">
    <property type="entry name" value="YkuD"/>
    <property type="match status" value="1"/>
</dbReference>
<dbReference type="SUPFAM" id="SSF47090">
    <property type="entry name" value="PGBD-like"/>
    <property type="match status" value="1"/>
</dbReference>
<dbReference type="InterPro" id="IPR052905">
    <property type="entry name" value="LD-transpeptidase_YkuD-like"/>
</dbReference>
<feature type="active site" description="Proton donor/acceptor" evidence="7">
    <location>
        <position position="370"/>
    </location>
</feature>
<dbReference type="InterPro" id="IPR002477">
    <property type="entry name" value="Peptidoglycan-bd-like"/>
</dbReference>
<feature type="compositionally biased region" description="Gly residues" evidence="8">
    <location>
        <begin position="63"/>
        <end position="76"/>
    </location>
</feature>
<dbReference type="InterPro" id="IPR038063">
    <property type="entry name" value="Transpep_catalytic_dom"/>
</dbReference>
<dbReference type="SUPFAM" id="SSF141523">
    <property type="entry name" value="L,D-transpeptidase catalytic domain-like"/>
    <property type="match status" value="1"/>
</dbReference>
<keyword evidence="11" id="KW-1185">Reference proteome</keyword>
<evidence type="ECO:0000256" key="1">
    <source>
        <dbReference type="ARBA" id="ARBA00004752"/>
    </source>
</evidence>
<comment type="similarity">
    <text evidence="2">Belongs to the YkuD family.</text>
</comment>
<feature type="domain" description="L,D-TPase catalytic" evidence="9">
    <location>
        <begin position="236"/>
        <end position="417"/>
    </location>
</feature>
<feature type="region of interest" description="Disordered" evidence="8">
    <location>
        <begin position="54"/>
        <end position="96"/>
    </location>
</feature>
<dbReference type="RefSeq" id="WP_083241614.1">
    <property type="nucleotide sequence ID" value="NZ_LPWE01000013.1"/>
</dbReference>
<proteinExistence type="inferred from homology"/>
<dbReference type="Gene3D" id="2.40.440.10">
    <property type="entry name" value="L,D-transpeptidase catalytic domain-like"/>
    <property type="match status" value="1"/>
</dbReference>
<dbReference type="InterPro" id="IPR036366">
    <property type="entry name" value="PGBDSf"/>
</dbReference>
<accession>A0A1E3VKS6</accession>
<keyword evidence="6 7" id="KW-0961">Cell wall biogenesis/degradation</keyword>
<dbReference type="Gene3D" id="1.10.101.10">
    <property type="entry name" value="PGBD-like superfamily/PGBD"/>
    <property type="match status" value="1"/>
</dbReference>
<evidence type="ECO:0000256" key="8">
    <source>
        <dbReference type="SAM" id="MobiDB-lite"/>
    </source>
</evidence>
<dbReference type="GO" id="GO:0009252">
    <property type="term" value="P:peptidoglycan biosynthetic process"/>
    <property type="evidence" value="ECO:0007669"/>
    <property type="project" value="UniProtKB-UniPathway"/>
</dbReference>
<dbReference type="GO" id="GO:0008360">
    <property type="term" value="P:regulation of cell shape"/>
    <property type="evidence" value="ECO:0007669"/>
    <property type="project" value="UniProtKB-UniRule"/>
</dbReference>
<evidence type="ECO:0000256" key="3">
    <source>
        <dbReference type="ARBA" id="ARBA00022679"/>
    </source>
</evidence>
<dbReference type="GO" id="GO:0004180">
    <property type="term" value="F:carboxypeptidase activity"/>
    <property type="evidence" value="ECO:0007669"/>
    <property type="project" value="UniProtKB-ARBA"/>
</dbReference>
<dbReference type="PANTHER" id="PTHR41533:SF1">
    <property type="entry name" value="L,D-TRANSPEPTIDASE YCBB-RELATED"/>
    <property type="match status" value="1"/>
</dbReference>
<dbReference type="STRING" id="1774970.AUC70_11280"/>
<evidence type="ECO:0000256" key="6">
    <source>
        <dbReference type="ARBA" id="ARBA00023316"/>
    </source>
</evidence>
<keyword evidence="3" id="KW-0808">Transferase</keyword>
<dbReference type="GO" id="GO:0016740">
    <property type="term" value="F:transferase activity"/>
    <property type="evidence" value="ECO:0007669"/>
    <property type="project" value="UniProtKB-KW"/>
</dbReference>
<feature type="compositionally biased region" description="Polar residues" evidence="8">
    <location>
        <begin position="80"/>
        <end position="93"/>
    </location>
</feature>
<evidence type="ECO:0000256" key="4">
    <source>
        <dbReference type="ARBA" id="ARBA00022960"/>
    </source>
</evidence>
<name>A0A1E3VKS6_9HYPH</name>
<dbReference type="InterPro" id="IPR005490">
    <property type="entry name" value="LD_TPept_cat_dom"/>
</dbReference>
<dbReference type="PROSITE" id="PS52029">
    <property type="entry name" value="LD_TPASE"/>
    <property type="match status" value="1"/>
</dbReference>
<dbReference type="AlphaFoldDB" id="A0A1E3VKS6"/>
<keyword evidence="5 7" id="KW-0573">Peptidoglycan synthesis</keyword>
<evidence type="ECO:0000313" key="10">
    <source>
        <dbReference type="EMBL" id="ODR94135.1"/>
    </source>
</evidence>
<organism evidence="10 11">
    <name type="scientific">Methyloceanibacter stevinii</name>
    <dbReference type="NCBI Taxonomy" id="1774970"/>
    <lineage>
        <taxon>Bacteria</taxon>
        <taxon>Pseudomonadati</taxon>
        <taxon>Pseudomonadota</taxon>
        <taxon>Alphaproteobacteria</taxon>
        <taxon>Hyphomicrobiales</taxon>
        <taxon>Hyphomicrobiaceae</taxon>
        <taxon>Methyloceanibacter</taxon>
    </lineage>
</organism>
<reference evidence="10 11" key="1">
    <citation type="journal article" date="2016" name="Environ. Microbiol.">
        <title>New Methyloceanibacter diversity from North Sea sediments includes methanotroph containing solely the soluble methane monooxygenase.</title>
        <authorList>
            <person name="Vekeman B."/>
            <person name="Kerckhof F.M."/>
            <person name="Cremers G."/>
            <person name="de Vos P."/>
            <person name="Vandamme P."/>
            <person name="Boon N."/>
            <person name="Op den Camp H.J."/>
            <person name="Heylen K."/>
        </authorList>
    </citation>
    <scope>NUCLEOTIDE SEQUENCE [LARGE SCALE GENOMIC DNA]</scope>
    <source>
        <strain evidence="10 11">R-67176</strain>
    </source>
</reference>
<evidence type="ECO:0000256" key="7">
    <source>
        <dbReference type="PROSITE-ProRule" id="PRU01373"/>
    </source>
</evidence>
<dbReference type="UniPathway" id="UPA00219"/>
<dbReference type="EMBL" id="LPWE01000013">
    <property type="protein sequence ID" value="ODR94135.1"/>
    <property type="molecule type" value="Genomic_DNA"/>
</dbReference>
<protein>
    <recommendedName>
        <fullName evidence="9">L,D-TPase catalytic domain-containing protein</fullName>
    </recommendedName>
</protein>
<dbReference type="Proteomes" id="UP000094172">
    <property type="component" value="Unassembled WGS sequence"/>
</dbReference>
<dbReference type="CDD" id="cd16913">
    <property type="entry name" value="YkuD_like"/>
    <property type="match status" value="1"/>
</dbReference>
<dbReference type="InterPro" id="IPR036365">
    <property type="entry name" value="PGBD-like_sf"/>
</dbReference>
<evidence type="ECO:0000259" key="9">
    <source>
        <dbReference type="PROSITE" id="PS52029"/>
    </source>
</evidence>
<evidence type="ECO:0000313" key="11">
    <source>
        <dbReference type="Proteomes" id="UP000094172"/>
    </source>
</evidence>
<comment type="caution">
    <text evidence="10">The sequence shown here is derived from an EMBL/GenBank/DDBJ whole genome shotgun (WGS) entry which is preliminary data.</text>
</comment>
<sequence>MELPQLTGAAHAQIECGFKYGSRLTIGGLAVTLLCVSAQPLSAGPFNMFKSRDTQTEAATQGSAGGSGGLFGGLFNGGSRNTQPQGEVTSSELPTGDPEVAMILNPGLGTPTLAKGNIAATRTAIQQYQAIVAQGGWPMVQPVAMKPGRRGTNIQTLQRRLQIGGDLMTTFEPGRYDNATVAAVKRFQYRHGLPATGVVDSKATVAALNVPASTRLAQLEASLKRLQRRAGKTTNRYIQVNVPAAQVEAVRGGRVELRNTAVVGKVEHQTPTLASKVSQVKFNPYWNVPTSIVKADLIPKGRQFASRGQDMLAAYHMEALDRNGQIVDSRTIDWYGNEVYTYRYRQRPWEENSLGYIKIDFPNKDAVYIHDTPLKSLFGKAVRFESHGCVRTHNVDRLAAWVLDNNPSWNLSRIQSLRHTAVQENVPATQTIGVYFTYISAWGTPDGLVHFRPDVYNLDTRGTYASNY</sequence>
<evidence type="ECO:0000256" key="5">
    <source>
        <dbReference type="ARBA" id="ARBA00022984"/>
    </source>
</evidence>
<dbReference type="GO" id="GO:0071555">
    <property type="term" value="P:cell wall organization"/>
    <property type="evidence" value="ECO:0007669"/>
    <property type="project" value="UniProtKB-UniRule"/>
</dbReference>
<dbReference type="Pfam" id="PF01471">
    <property type="entry name" value="PG_binding_1"/>
    <property type="match status" value="1"/>
</dbReference>
<keyword evidence="4 7" id="KW-0133">Cell shape</keyword>
<comment type="pathway">
    <text evidence="1 7">Cell wall biogenesis; peptidoglycan biosynthesis.</text>
</comment>
<gene>
    <name evidence="10" type="ORF">AUC70_11280</name>
</gene>
<dbReference type="PANTHER" id="PTHR41533">
    <property type="entry name" value="L,D-TRANSPEPTIDASE HI_1667-RELATED"/>
    <property type="match status" value="1"/>
</dbReference>